<gene>
    <name evidence="12" type="primary">gspH</name>
    <name evidence="12" type="ORF">HNE05_10230</name>
</gene>
<dbReference type="InterPro" id="IPR045584">
    <property type="entry name" value="Pilin-like"/>
</dbReference>
<dbReference type="GO" id="GO:0015627">
    <property type="term" value="C:type II protein secretion system complex"/>
    <property type="evidence" value="ECO:0007669"/>
    <property type="project" value="InterPro"/>
</dbReference>
<keyword evidence="8" id="KW-0472">Membrane</keyword>
<keyword evidence="6" id="KW-0812">Transmembrane</keyword>
<proteinExistence type="inferred from homology"/>
<evidence type="ECO:0000256" key="5">
    <source>
        <dbReference type="ARBA" id="ARBA00022519"/>
    </source>
</evidence>
<dbReference type="EMBL" id="CP053697">
    <property type="protein sequence ID" value="QKE63715.1"/>
    <property type="molecule type" value="Genomic_DNA"/>
</dbReference>
<dbReference type="NCBIfam" id="TIGR01708">
    <property type="entry name" value="typeII_sec_gspH"/>
    <property type="match status" value="1"/>
</dbReference>
<dbReference type="Proteomes" id="UP000501379">
    <property type="component" value="Chromosome"/>
</dbReference>
<evidence type="ECO:0000256" key="8">
    <source>
        <dbReference type="ARBA" id="ARBA00023136"/>
    </source>
</evidence>
<dbReference type="InterPro" id="IPR049875">
    <property type="entry name" value="TypeII_GspH"/>
</dbReference>
<evidence type="ECO:0000256" key="4">
    <source>
        <dbReference type="ARBA" id="ARBA00022481"/>
    </source>
</evidence>
<dbReference type="Gene3D" id="3.55.40.10">
    <property type="entry name" value="minor pseudopilin epsh domain"/>
    <property type="match status" value="1"/>
</dbReference>
<dbReference type="KEGG" id="pcam:HNE05_10230"/>
<evidence type="ECO:0000313" key="12">
    <source>
        <dbReference type="EMBL" id="QKE63715.1"/>
    </source>
</evidence>
<protein>
    <recommendedName>
        <fullName evidence="2">Type II secretion system protein H</fullName>
    </recommendedName>
    <alternativeName>
        <fullName evidence="10">General secretion pathway protein H</fullName>
    </alternativeName>
</protein>
<sequence>MRAARGFTLVELLVVLVILGALTGMAVLGSGMAASPARQLHDEAERLAGLLRVLLDEAVLDNREYGVRFERQSYQVLRYEPQRGQWQALEDDARVHGLPDWVELSIELDEQALTLPSPTGKGAAKMPVPQLLILSSGELSPFRLRLSGRERGGPALLISSDGFSEPLIEAEKSPGKAP</sequence>
<feature type="domain" description="General secretion pathway GspH" evidence="11">
    <location>
        <begin position="43"/>
        <end position="162"/>
    </location>
</feature>
<dbReference type="InterPro" id="IPR012902">
    <property type="entry name" value="N_methyl_site"/>
</dbReference>
<dbReference type="SUPFAM" id="SSF54523">
    <property type="entry name" value="Pili subunits"/>
    <property type="match status" value="1"/>
</dbReference>
<dbReference type="InterPro" id="IPR002416">
    <property type="entry name" value="T2SS_protein-GspH"/>
</dbReference>
<evidence type="ECO:0000256" key="6">
    <source>
        <dbReference type="ARBA" id="ARBA00022692"/>
    </source>
</evidence>
<dbReference type="Pfam" id="PF12019">
    <property type="entry name" value="GspH"/>
    <property type="match status" value="1"/>
</dbReference>
<accession>A0A6M8G3N0</accession>
<keyword evidence="13" id="KW-1185">Reference proteome</keyword>
<dbReference type="GO" id="GO:0015628">
    <property type="term" value="P:protein secretion by the type II secretion system"/>
    <property type="evidence" value="ECO:0007669"/>
    <property type="project" value="InterPro"/>
</dbReference>
<dbReference type="PROSITE" id="PS00409">
    <property type="entry name" value="PROKAR_NTER_METHYL"/>
    <property type="match status" value="1"/>
</dbReference>
<evidence type="ECO:0000256" key="3">
    <source>
        <dbReference type="ARBA" id="ARBA00022475"/>
    </source>
</evidence>
<evidence type="ECO:0000256" key="10">
    <source>
        <dbReference type="ARBA" id="ARBA00030775"/>
    </source>
</evidence>
<dbReference type="InterPro" id="IPR022346">
    <property type="entry name" value="T2SS_GspH"/>
</dbReference>
<evidence type="ECO:0000256" key="1">
    <source>
        <dbReference type="ARBA" id="ARBA00004377"/>
    </source>
</evidence>
<dbReference type="Pfam" id="PF07963">
    <property type="entry name" value="N_methyl"/>
    <property type="match status" value="1"/>
</dbReference>
<reference evidence="12" key="1">
    <citation type="submission" date="2020-07" db="EMBL/GenBank/DDBJ databases">
        <title>Nitrate ammonifying Pseudomonas campi sp. nov. isolated from German agricultural grassland.</title>
        <authorList>
            <person name="Timsy T."/>
            <person name="Ulrich A."/>
            <person name="Spanner T."/>
            <person name="Foesel B."/>
            <person name="Kolb S."/>
            <person name="Horn M.A."/>
            <person name="Behrendt U."/>
        </authorList>
    </citation>
    <scope>NUCLEOTIDE SEQUENCE</scope>
    <source>
        <strain evidence="12">S1-A32-2</strain>
    </source>
</reference>
<dbReference type="PRINTS" id="PR00885">
    <property type="entry name" value="BCTERIALGSPH"/>
</dbReference>
<dbReference type="GO" id="GO:0005886">
    <property type="term" value="C:plasma membrane"/>
    <property type="evidence" value="ECO:0007669"/>
    <property type="project" value="UniProtKB-SubCell"/>
</dbReference>
<evidence type="ECO:0000256" key="7">
    <source>
        <dbReference type="ARBA" id="ARBA00022989"/>
    </source>
</evidence>
<comment type="similarity">
    <text evidence="9">Belongs to the GSP H family.</text>
</comment>
<name>A0A6M8G3N0_9GAMM</name>
<evidence type="ECO:0000313" key="13">
    <source>
        <dbReference type="Proteomes" id="UP000501379"/>
    </source>
</evidence>
<keyword evidence="5" id="KW-0997">Cell inner membrane</keyword>
<keyword evidence="3" id="KW-1003">Cell membrane</keyword>
<dbReference type="AlphaFoldDB" id="A0A6M8G3N0"/>
<keyword evidence="7" id="KW-1133">Transmembrane helix</keyword>
<dbReference type="RefSeq" id="WP_173207731.1">
    <property type="nucleotide sequence ID" value="NZ_CP053697.2"/>
</dbReference>
<evidence type="ECO:0000256" key="9">
    <source>
        <dbReference type="ARBA" id="ARBA00025772"/>
    </source>
</evidence>
<dbReference type="NCBIfam" id="TIGR02532">
    <property type="entry name" value="IV_pilin_GFxxxE"/>
    <property type="match status" value="1"/>
</dbReference>
<organism evidence="12 13">
    <name type="scientific">Aquipseudomonas campi</name>
    <dbReference type="NCBI Taxonomy" id="2731681"/>
    <lineage>
        <taxon>Bacteria</taxon>
        <taxon>Pseudomonadati</taxon>
        <taxon>Pseudomonadota</taxon>
        <taxon>Gammaproteobacteria</taxon>
        <taxon>Pseudomonadales</taxon>
        <taxon>Pseudomonadaceae</taxon>
        <taxon>Aquipseudomonas</taxon>
    </lineage>
</organism>
<keyword evidence="4" id="KW-0488">Methylation</keyword>
<comment type="subcellular location">
    <subcellularLocation>
        <location evidence="1">Cell inner membrane</location>
        <topology evidence="1">Single-pass membrane protein</topology>
    </subcellularLocation>
</comment>
<evidence type="ECO:0000256" key="2">
    <source>
        <dbReference type="ARBA" id="ARBA00021549"/>
    </source>
</evidence>
<evidence type="ECO:0000259" key="11">
    <source>
        <dbReference type="Pfam" id="PF12019"/>
    </source>
</evidence>